<dbReference type="InterPro" id="IPR011006">
    <property type="entry name" value="CheY-like_superfamily"/>
</dbReference>
<dbReference type="GO" id="GO:0003677">
    <property type="term" value="F:DNA binding"/>
    <property type="evidence" value="ECO:0007669"/>
    <property type="project" value="UniProtKB-KW"/>
</dbReference>
<dbReference type="RefSeq" id="WP_007184506.1">
    <property type="nucleotide sequence ID" value="NZ_AKGD01000001.1"/>
</dbReference>
<dbReference type="EMBL" id="AKGD01000001">
    <property type="protein sequence ID" value="EIT71420.1"/>
    <property type="molecule type" value="Genomic_DNA"/>
</dbReference>
<evidence type="ECO:0000256" key="4">
    <source>
        <dbReference type="ARBA" id="ARBA00023163"/>
    </source>
</evidence>
<dbReference type="SUPFAM" id="SSF52172">
    <property type="entry name" value="CheY-like"/>
    <property type="match status" value="1"/>
</dbReference>
<evidence type="ECO:0000259" key="7">
    <source>
        <dbReference type="PROSITE" id="PS50110"/>
    </source>
</evidence>
<proteinExistence type="predicted"/>
<keyword evidence="1 5" id="KW-0597">Phosphoprotein</keyword>
<dbReference type="AlphaFoldDB" id="I8TBY6"/>
<evidence type="ECO:0000256" key="3">
    <source>
        <dbReference type="ARBA" id="ARBA00023125"/>
    </source>
</evidence>
<sequence>MTSIRQAMVVEDQPALAQWLVQTLEEAFPGVHVVYAGTLQAARLVLKELATPEIALIDLGLPDGSGVDLIREIATAHPNCQCIVSTIYADDQHLFPALRAGAGGYLLKDQPRERIVQSLRGIAAGEPPLSASIARRLLRVFGDPAPTAAGASTGSGETLTPRERETLALIAKGFKIAEVATSLGVTRNTAHGFIKNVYRKLKIGSRAEAATEAARMGLINPHL</sequence>
<keyword evidence="2" id="KW-0805">Transcription regulation</keyword>
<dbReference type="InterPro" id="IPR001789">
    <property type="entry name" value="Sig_transdc_resp-reg_receiver"/>
</dbReference>
<dbReference type="InterPro" id="IPR058245">
    <property type="entry name" value="NreC/VraR/RcsB-like_REC"/>
</dbReference>
<dbReference type="PRINTS" id="PR00038">
    <property type="entry name" value="HTHLUXR"/>
</dbReference>
<name>I8TBY6_9GAMM</name>
<dbReference type="PANTHER" id="PTHR43214:SF41">
    <property type="entry name" value="NITRATE_NITRITE RESPONSE REGULATOR PROTEIN NARP"/>
    <property type="match status" value="1"/>
</dbReference>
<dbReference type="STRING" id="1172194.WQQ_15570"/>
<dbReference type="PANTHER" id="PTHR43214">
    <property type="entry name" value="TWO-COMPONENT RESPONSE REGULATOR"/>
    <property type="match status" value="1"/>
</dbReference>
<dbReference type="Pfam" id="PF00196">
    <property type="entry name" value="GerE"/>
    <property type="match status" value="1"/>
</dbReference>
<dbReference type="Gene3D" id="1.10.10.10">
    <property type="entry name" value="Winged helix-like DNA-binding domain superfamily/Winged helix DNA-binding domain"/>
    <property type="match status" value="1"/>
</dbReference>
<evidence type="ECO:0000313" key="9">
    <source>
        <dbReference type="Proteomes" id="UP000003704"/>
    </source>
</evidence>
<dbReference type="InterPro" id="IPR000792">
    <property type="entry name" value="Tscrpt_reg_LuxR_C"/>
</dbReference>
<keyword evidence="3" id="KW-0238">DNA-binding</keyword>
<dbReference type="GO" id="GO:0000160">
    <property type="term" value="P:phosphorelay signal transduction system"/>
    <property type="evidence" value="ECO:0007669"/>
    <property type="project" value="InterPro"/>
</dbReference>
<reference evidence="8 9" key="1">
    <citation type="journal article" date="2012" name="J. Bacteriol.">
        <title>Genome Sequence of n-Alkane-Degrading Hydrocarboniphaga effusa Strain AP103T (ATCC BAA-332T).</title>
        <authorList>
            <person name="Chang H.K."/>
            <person name="Zylstra G.J."/>
            <person name="Chae J.C."/>
        </authorList>
    </citation>
    <scope>NUCLEOTIDE SEQUENCE [LARGE SCALE GENOMIC DNA]</scope>
    <source>
        <strain evidence="8 9">AP103</strain>
    </source>
</reference>
<feature type="domain" description="HTH luxR-type" evidence="6">
    <location>
        <begin position="152"/>
        <end position="217"/>
    </location>
</feature>
<dbReference type="SMART" id="SM00421">
    <property type="entry name" value="HTH_LUXR"/>
    <property type="match status" value="1"/>
</dbReference>
<dbReference type="Proteomes" id="UP000003704">
    <property type="component" value="Unassembled WGS sequence"/>
</dbReference>
<evidence type="ECO:0000256" key="2">
    <source>
        <dbReference type="ARBA" id="ARBA00023015"/>
    </source>
</evidence>
<evidence type="ECO:0000313" key="8">
    <source>
        <dbReference type="EMBL" id="EIT71420.1"/>
    </source>
</evidence>
<keyword evidence="4" id="KW-0804">Transcription</keyword>
<dbReference type="PROSITE" id="PS50043">
    <property type="entry name" value="HTH_LUXR_2"/>
    <property type="match status" value="1"/>
</dbReference>
<dbReference type="InterPro" id="IPR016032">
    <property type="entry name" value="Sig_transdc_resp-reg_C-effctor"/>
</dbReference>
<dbReference type="GO" id="GO:0006355">
    <property type="term" value="P:regulation of DNA-templated transcription"/>
    <property type="evidence" value="ECO:0007669"/>
    <property type="project" value="InterPro"/>
</dbReference>
<dbReference type="SMART" id="SM00448">
    <property type="entry name" value="REC"/>
    <property type="match status" value="1"/>
</dbReference>
<evidence type="ECO:0000259" key="6">
    <source>
        <dbReference type="PROSITE" id="PS50043"/>
    </source>
</evidence>
<dbReference type="InterPro" id="IPR039420">
    <property type="entry name" value="WalR-like"/>
</dbReference>
<evidence type="ECO:0000256" key="5">
    <source>
        <dbReference type="PROSITE-ProRule" id="PRU00169"/>
    </source>
</evidence>
<protein>
    <recommendedName>
        <fullName evidence="10">DNA-binding response regulator</fullName>
    </recommendedName>
</protein>
<organism evidence="8 9">
    <name type="scientific">Hydrocarboniphaga effusa AP103</name>
    <dbReference type="NCBI Taxonomy" id="1172194"/>
    <lineage>
        <taxon>Bacteria</taxon>
        <taxon>Pseudomonadati</taxon>
        <taxon>Pseudomonadota</taxon>
        <taxon>Gammaproteobacteria</taxon>
        <taxon>Nevskiales</taxon>
        <taxon>Nevskiaceae</taxon>
        <taxon>Hydrocarboniphaga</taxon>
    </lineage>
</organism>
<evidence type="ECO:0000256" key="1">
    <source>
        <dbReference type="ARBA" id="ARBA00022553"/>
    </source>
</evidence>
<dbReference type="CDD" id="cd17535">
    <property type="entry name" value="REC_NarL-like"/>
    <property type="match status" value="1"/>
</dbReference>
<dbReference type="CDD" id="cd06170">
    <property type="entry name" value="LuxR_C_like"/>
    <property type="match status" value="1"/>
</dbReference>
<dbReference type="Gene3D" id="3.40.50.2300">
    <property type="match status" value="1"/>
</dbReference>
<keyword evidence="9" id="KW-1185">Reference proteome</keyword>
<comment type="caution">
    <text evidence="8">The sequence shown here is derived from an EMBL/GenBank/DDBJ whole genome shotgun (WGS) entry which is preliminary data.</text>
</comment>
<gene>
    <name evidence="8" type="ORF">WQQ_15570</name>
</gene>
<dbReference type="PROSITE" id="PS50110">
    <property type="entry name" value="RESPONSE_REGULATORY"/>
    <property type="match status" value="1"/>
</dbReference>
<feature type="domain" description="Response regulatory" evidence="7">
    <location>
        <begin position="6"/>
        <end position="123"/>
    </location>
</feature>
<dbReference type="InterPro" id="IPR036388">
    <property type="entry name" value="WH-like_DNA-bd_sf"/>
</dbReference>
<feature type="modified residue" description="4-aspartylphosphate" evidence="5">
    <location>
        <position position="58"/>
    </location>
</feature>
<evidence type="ECO:0008006" key="10">
    <source>
        <dbReference type="Google" id="ProtNLM"/>
    </source>
</evidence>
<dbReference type="Pfam" id="PF00072">
    <property type="entry name" value="Response_reg"/>
    <property type="match status" value="1"/>
</dbReference>
<accession>I8TBY6</accession>
<dbReference type="SUPFAM" id="SSF46894">
    <property type="entry name" value="C-terminal effector domain of the bipartite response regulators"/>
    <property type="match status" value="1"/>
</dbReference>